<evidence type="ECO:0000256" key="1">
    <source>
        <dbReference type="SAM" id="MobiDB-lite"/>
    </source>
</evidence>
<dbReference type="RefSeq" id="WP_379993362.1">
    <property type="nucleotide sequence ID" value="NZ_JBHSGN010000004.1"/>
</dbReference>
<evidence type="ECO:0000313" key="2">
    <source>
        <dbReference type="EMBL" id="MFC4672181.1"/>
    </source>
</evidence>
<dbReference type="EMBL" id="JBHSGN010000004">
    <property type="protein sequence ID" value="MFC4672181.1"/>
    <property type="molecule type" value="Genomic_DNA"/>
</dbReference>
<sequence>MTDDKGFINGVRKRALIPGDQMLTATNPDEFKQHPGYSNQN</sequence>
<organism evidence="2 3">
    <name type="scientific">Dysgonomonas termitidis</name>
    <dbReference type="NCBI Taxonomy" id="1516126"/>
    <lineage>
        <taxon>Bacteria</taxon>
        <taxon>Pseudomonadati</taxon>
        <taxon>Bacteroidota</taxon>
        <taxon>Bacteroidia</taxon>
        <taxon>Bacteroidales</taxon>
        <taxon>Dysgonomonadaceae</taxon>
        <taxon>Dysgonomonas</taxon>
    </lineage>
</organism>
<accession>A0ABV9KRI4</accession>
<reference evidence="3" key="1">
    <citation type="journal article" date="2019" name="Int. J. Syst. Evol. Microbiol.">
        <title>The Global Catalogue of Microorganisms (GCM) 10K type strain sequencing project: providing services to taxonomists for standard genome sequencing and annotation.</title>
        <authorList>
            <consortium name="The Broad Institute Genomics Platform"/>
            <consortium name="The Broad Institute Genome Sequencing Center for Infectious Disease"/>
            <person name="Wu L."/>
            <person name="Ma J."/>
        </authorList>
    </citation>
    <scope>NUCLEOTIDE SEQUENCE [LARGE SCALE GENOMIC DNA]</scope>
    <source>
        <strain evidence="3">CCUG 66188</strain>
    </source>
</reference>
<name>A0ABV9KRI4_9BACT</name>
<protein>
    <submittedName>
        <fullName evidence="2">Uncharacterized protein</fullName>
    </submittedName>
</protein>
<evidence type="ECO:0000313" key="3">
    <source>
        <dbReference type="Proteomes" id="UP001596023"/>
    </source>
</evidence>
<gene>
    <name evidence="2" type="ORF">ACFO6W_00590</name>
</gene>
<proteinExistence type="predicted"/>
<keyword evidence="3" id="KW-1185">Reference proteome</keyword>
<comment type="caution">
    <text evidence="2">The sequence shown here is derived from an EMBL/GenBank/DDBJ whole genome shotgun (WGS) entry which is preliminary data.</text>
</comment>
<dbReference type="Proteomes" id="UP001596023">
    <property type="component" value="Unassembled WGS sequence"/>
</dbReference>
<feature type="region of interest" description="Disordered" evidence="1">
    <location>
        <begin position="19"/>
        <end position="41"/>
    </location>
</feature>